<dbReference type="FunFam" id="1.10.220.10:FF:000002">
    <property type="entry name" value="Annexin"/>
    <property type="match status" value="1"/>
</dbReference>
<feature type="compositionally biased region" description="Pro residues" evidence="13">
    <location>
        <begin position="140"/>
        <end position="156"/>
    </location>
</feature>
<dbReference type="EMBL" id="CAJNRG010012654">
    <property type="protein sequence ID" value="CAF2141833.1"/>
    <property type="molecule type" value="Genomic_DNA"/>
</dbReference>
<dbReference type="PROSITE" id="PS51897">
    <property type="entry name" value="ANNEXIN_2"/>
    <property type="match status" value="4"/>
</dbReference>
<evidence type="ECO:0000313" key="15">
    <source>
        <dbReference type="Proteomes" id="UP000663887"/>
    </source>
</evidence>
<evidence type="ECO:0000256" key="2">
    <source>
        <dbReference type="ARBA" id="ARBA00004550"/>
    </source>
</evidence>
<comment type="caution">
    <text evidence="14">The sequence shown here is derived from an EMBL/GenBank/DDBJ whole genome shotgun (WGS) entry which is preliminary data.</text>
</comment>
<evidence type="ECO:0000256" key="4">
    <source>
        <dbReference type="ARBA" id="ARBA00022723"/>
    </source>
</evidence>
<evidence type="ECO:0000256" key="12">
    <source>
        <dbReference type="RuleBase" id="RU003540"/>
    </source>
</evidence>
<dbReference type="GO" id="GO:0001786">
    <property type="term" value="F:phosphatidylserine binding"/>
    <property type="evidence" value="ECO:0007669"/>
    <property type="project" value="TreeGrafter"/>
</dbReference>
<feature type="compositionally biased region" description="Pro residues" evidence="13">
    <location>
        <begin position="176"/>
        <end position="185"/>
    </location>
</feature>
<evidence type="ECO:0000256" key="1">
    <source>
        <dbReference type="ARBA" id="ARBA00004340"/>
    </source>
</evidence>
<dbReference type="GO" id="GO:0005576">
    <property type="term" value="C:extracellular region"/>
    <property type="evidence" value="ECO:0007669"/>
    <property type="project" value="UniProtKB-SubCell"/>
</dbReference>
<dbReference type="Pfam" id="PF00191">
    <property type="entry name" value="Annexin"/>
    <property type="match status" value="4"/>
</dbReference>
<dbReference type="AlphaFoldDB" id="A0A816X439"/>
<dbReference type="PANTHER" id="PTHR10502:SF102">
    <property type="entry name" value="ANNEXIN B11"/>
    <property type="match status" value="1"/>
</dbReference>
<gene>
    <name evidence="14" type="ORF">XDN619_LOCUS26869</name>
</gene>
<evidence type="ECO:0000256" key="9">
    <source>
        <dbReference type="ARBA" id="ARBA00059330"/>
    </source>
</evidence>
<feature type="compositionally biased region" description="Gly residues" evidence="13">
    <location>
        <begin position="9"/>
        <end position="23"/>
    </location>
</feature>
<dbReference type="FunFam" id="1.10.220.10:FF:000005">
    <property type="entry name" value="Annexin"/>
    <property type="match status" value="1"/>
</dbReference>
<dbReference type="FunFam" id="1.10.220.10:FF:000001">
    <property type="entry name" value="Annexin"/>
    <property type="match status" value="1"/>
</dbReference>
<name>A0A816X439_9BILA</name>
<accession>A0A816X439</accession>
<feature type="compositionally biased region" description="Pro residues" evidence="13">
    <location>
        <begin position="91"/>
        <end position="105"/>
    </location>
</feature>
<dbReference type="GO" id="GO:0005509">
    <property type="term" value="F:calcium ion binding"/>
    <property type="evidence" value="ECO:0007669"/>
    <property type="project" value="InterPro"/>
</dbReference>
<dbReference type="SMART" id="SM00335">
    <property type="entry name" value="ANX"/>
    <property type="match status" value="4"/>
</dbReference>
<comment type="function">
    <text evidence="9">Involved in reproduction of the worm. Involved in host-parasite interaction. Delivered into the host cell by means of parasite exosomes. Binds to acidic phospholipid membranes in a calcium-dependent manner in vitro. Causes aggregation of liposomes in the presence of calcium, but not in its absence. Likely to promote membrane fusion. May provide structural integrity within the tegument.</text>
</comment>
<comment type="subcellular location">
    <subcellularLocation>
        <location evidence="1">Host cell</location>
    </subcellularLocation>
    <subcellularLocation>
        <location evidence="2">Secreted</location>
        <location evidence="2">Extracellular exosome</location>
    </subcellularLocation>
    <subcellularLocation>
        <location evidence="10">Tegument</location>
    </subcellularLocation>
</comment>
<dbReference type="PANTHER" id="PTHR10502">
    <property type="entry name" value="ANNEXIN"/>
    <property type="match status" value="1"/>
</dbReference>
<evidence type="ECO:0000256" key="7">
    <source>
        <dbReference type="ARBA" id="ARBA00023216"/>
    </source>
</evidence>
<comment type="similarity">
    <text evidence="3 12">Belongs to the annexin family.</text>
</comment>
<dbReference type="GO" id="GO:0012506">
    <property type="term" value="C:vesicle membrane"/>
    <property type="evidence" value="ECO:0007669"/>
    <property type="project" value="TreeGrafter"/>
</dbReference>
<dbReference type="Gene3D" id="1.10.220.10">
    <property type="entry name" value="Annexin"/>
    <property type="match status" value="4"/>
</dbReference>
<keyword evidence="6 12" id="KW-0106">Calcium</keyword>
<dbReference type="SUPFAM" id="SSF47874">
    <property type="entry name" value="Annexin"/>
    <property type="match status" value="1"/>
</dbReference>
<evidence type="ECO:0000256" key="11">
    <source>
        <dbReference type="ARBA" id="ARBA00077076"/>
    </source>
</evidence>
<protein>
    <recommendedName>
        <fullName evidence="11 12">Annexin</fullName>
    </recommendedName>
</protein>
<dbReference type="GO" id="GO:0005886">
    <property type="term" value="C:plasma membrane"/>
    <property type="evidence" value="ECO:0007669"/>
    <property type="project" value="TreeGrafter"/>
</dbReference>
<feature type="region of interest" description="Disordered" evidence="13">
    <location>
        <begin position="1"/>
        <end position="187"/>
    </location>
</feature>
<keyword evidence="7 12" id="KW-0041">Annexin</keyword>
<dbReference type="Proteomes" id="UP000663887">
    <property type="component" value="Unassembled WGS sequence"/>
</dbReference>
<feature type="compositionally biased region" description="Low complexity" evidence="13">
    <location>
        <begin position="106"/>
        <end position="120"/>
    </location>
</feature>
<dbReference type="PROSITE" id="PS00223">
    <property type="entry name" value="ANNEXIN_1"/>
    <property type="match status" value="1"/>
</dbReference>
<evidence type="ECO:0000256" key="10">
    <source>
        <dbReference type="ARBA" id="ARBA00060393"/>
    </source>
</evidence>
<sequence>MSGYPPYGNQGGGYPPQYGGGNSGYPNYPQDNSFQQQPPMPGYNDNQSCASFYGTGAPPSNNMNYPPAPYDSYGGNPMSNPSYGMGGGNNYPPPPGGQPPPPMYGQPPQQFGGYGNSQYQPPYPQQPPPLQQFGGYGNAPPQPAYPQQPGPPPPGGMYPNIPGPSGFGQGGMPPFSNQPPGPPPQEQQSVLLASLENYQGTVFPFPTFNAEADCQGLRHAMQGAGTNERALIDIVANRSNFQRQHIKLTYKTMFGIDLVKQIGGELSGEFKEIISALFDAPATYEAWSLHKAMSSGKEGTLREILLTRTNAEIRAIVDTFKRTYNKDLEHEISHRVRGTDFKHMLISAVQANREELSPQQIQQARQMGIESVIDRNRARQDAEDLYKAGAGKFGTDEKTFNAIFARRSYYQLRATFEEYQRKHGKDIAQVIRSEFSGDAQDAYLVLISCIRDRPTFFAERIHKAVSGLGTRDSTLIRVIVTRSEIDLAQIKQRYQQLYNRSLAQDVGGDTSGDYKLEEEEQQQQICFLTDVPSPETYQMDLNKIPETKRAFRPFNSSCDRFPTVFKSTTIPGPGSYESDVKQNRQVHMLHSFGGRTKLIPAVKTKCMPLNKDKCVICLTQPIGDYYQYRNEVLCADCFNFNWQWQEKFKRTYLQAFQKVRDCSHMHQHAGTAARIQLVDDRIMKKLQRKEAYLSLYWP</sequence>
<keyword evidence="4" id="KW-0479">Metal-binding</keyword>
<dbReference type="GO" id="GO:0043657">
    <property type="term" value="C:host cell"/>
    <property type="evidence" value="ECO:0007669"/>
    <property type="project" value="UniProtKB-SubCell"/>
</dbReference>
<dbReference type="GO" id="GO:0005634">
    <property type="term" value="C:nucleus"/>
    <property type="evidence" value="ECO:0007669"/>
    <property type="project" value="TreeGrafter"/>
</dbReference>
<dbReference type="GO" id="GO:0005544">
    <property type="term" value="F:calcium-dependent phospholipid binding"/>
    <property type="evidence" value="ECO:0007669"/>
    <property type="project" value="UniProtKB-KW"/>
</dbReference>
<evidence type="ECO:0000256" key="8">
    <source>
        <dbReference type="ARBA" id="ARBA00023302"/>
    </source>
</evidence>
<dbReference type="InterPro" id="IPR037104">
    <property type="entry name" value="Annexin_sf"/>
</dbReference>
<reference evidence="14" key="1">
    <citation type="submission" date="2021-02" db="EMBL/GenBank/DDBJ databases">
        <authorList>
            <person name="Nowell W R."/>
        </authorList>
    </citation>
    <scope>NUCLEOTIDE SEQUENCE</scope>
</reference>
<feature type="compositionally biased region" description="Pro residues" evidence="13">
    <location>
        <begin position="121"/>
        <end position="130"/>
    </location>
</feature>
<dbReference type="PRINTS" id="PR00196">
    <property type="entry name" value="ANNEXIN"/>
</dbReference>
<evidence type="ECO:0000256" key="6">
    <source>
        <dbReference type="ARBA" id="ARBA00022837"/>
    </source>
</evidence>
<dbReference type="InterPro" id="IPR018252">
    <property type="entry name" value="Annexin_repeat_CS"/>
</dbReference>
<dbReference type="InterPro" id="IPR001464">
    <property type="entry name" value="Annexin"/>
</dbReference>
<evidence type="ECO:0000313" key="14">
    <source>
        <dbReference type="EMBL" id="CAF2141833.1"/>
    </source>
</evidence>
<dbReference type="InterPro" id="IPR018502">
    <property type="entry name" value="Annexin_repeat"/>
</dbReference>
<organism evidence="14 15">
    <name type="scientific">Rotaria magnacalcarata</name>
    <dbReference type="NCBI Taxonomy" id="392030"/>
    <lineage>
        <taxon>Eukaryota</taxon>
        <taxon>Metazoa</taxon>
        <taxon>Spiralia</taxon>
        <taxon>Gnathifera</taxon>
        <taxon>Rotifera</taxon>
        <taxon>Eurotatoria</taxon>
        <taxon>Bdelloidea</taxon>
        <taxon>Philodinida</taxon>
        <taxon>Philodinidae</taxon>
        <taxon>Rotaria</taxon>
    </lineage>
</organism>
<proteinExistence type="inferred from homology"/>
<dbReference type="GO" id="GO:0005737">
    <property type="term" value="C:cytoplasm"/>
    <property type="evidence" value="ECO:0007669"/>
    <property type="project" value="TreeGrafter"/>
</dbReference>
<keyword evidence="5 12" id="KW-0677">Repeat</keyword>
<evidence type="ECO:0000256" key="13">
    <source>
        <dbReference type="SAM" id="MobiDB-lite"/>
    </source>
</evidence>
<keyword evidence="8 12" id="KW-0111">Calcium/phospholipid-binding</keyword>
<evidence type="ECO:0000256" key="3">
    <source>
        <dbReference type="ARBA" id="ARBA00007831"/>
    </source>
</evidence>
<comment type="domain">
    <text evidence="12">A pair of annexin repeats may form one binding site for calcium and phospholipid.</text>
</comment>
<evidence type="ECO:0000256" key="5">
    <source>
        <dbReference type="ARBA" id="ARBA00022737"/>
    </source>
</evidence>